<evidence type="ECO:0000313" key="2">
    <source>
        <dbReference type="Proteomes" id="UP001066276"/>
    </source>
</evidence>
<proteinExistence type="predicted"/>
<organism evidence="1 2">
    <name type="scientific">Pleurodeles waltl</name>
    <name type="common">Iberian ribbed newt</name>
    <dbReference type="NCBI Taxonomy" id="8319"/>
    <lineage>
        <taxon>Eukaryota</taxon>
        <taxon>Metazoa</taxon>
        <taxon>Chordata</taxon>
        <taxon>Craniata</taxon>
        <taxon>Vertebrata</taxon>
        <taxon>Euteleostomi</taxon>
        <taxon>Amphibia</taxon>
        <taxon>Batrachia</taxon>
        <taxon>Caudata</taxon>
        <taxon>Salamandroidea</taxon>
        <taxon>Salamandridae</taxon>
        <taxon>Pleurodelinae</taxon>
        <taxon>Pleurodeles</taxon>
    </lineage>
</organism>
<sequence>MRRGRVKPREMKLQRTAEPRLQSGAVKYNVYETRLLFVFMKAGPLLCAGNTYYKSFNDDHVTYREDPLGKI</sequence>
<dbReference type="AlphaFoldDB" id="A0AAV7SHD7"/>
<reference evidence="1" key="1">
    <citation type="journal article" date="2022" name="bioRxiv">
        <title>Sequencing and chromosome-scale assembly of the giantPleurodeles waltlgenome.</title>
        <authorList>
            <person name="Brown T."/>
            <person name="Elewa A."/>
            <person name="Iarovenko S."/>
            <person name="Subramanian E."/>
            <person name="Araus A.J."/>
            <person name="Petzold A."/>
            <person name="Susuki M."/>
            <person name="Suzuki K.-i.T."/>
            <person name="Hayashi T."/>
            <person name="Toyoda A."/>
            <person name="Oliveira C."/>
            <person name="Osipova E."/>
            <person name="Leigh N.D."/>
            <person name="Simon A."/>
            <person name="Yun M.H."/>
        </authorList>
    </citation>
    <scope>NUCLEOTIDE SEQUENCE</scope>
    <source>
        <strain evidence="1">20211129_DDA</strain>
        <tissue evidence="1">Liver</tissue>
    </source>
</reference>
<evidence type="ECO:0000313" key="1">
    <source>
        <dbReference type="EMBL" id="KAJ1163479.1"/>
    </source>
</evidence>
<comment type="caution">
    <text evidence="1">The sequence shown here is derived from an EMBL/GenBank/DDBJ whole genome shotgun (WGS) entry which is preliminary data.</text>
</comment>
<name>A0AAV7SHD7_PLEWA</name>
<protein>
    <submittedName>
        <fullName evidence="1">Uncharacterized protein</fullName>
    </submittedName>
</protein>
<keyword evidence="2" id="KW-1185">Reference proteome</keyword>
<dbReference type="Proteomes" id="UP001066276">
    <property type="component" value="Chromosome 4_2"/>
</dbReference>
<gene>
    <name evidence="1" type="ORF">NDU88_003937</name>
</gene>
<accession>A0AAV7SHD7</accession>
<dbReference type="EMBL" id="JANPWB010000008">
    <property type="protein sequence ID" value="KAJ1163479.1"/>
    <property type="molecule type" value="Genomic_DNA"/>
</dbReference>